<dbReference type="Proteomes" id="UP001370490">
    <property type="component" value="Unassembled WGS sequence"/>
</dbReference>
<feature type="compositionally biased region" description="Basic and acidic residues" evidence="2">
    <location>
        <begin position="93"/>
        <end position="104"/>
    </location>
</feature>
<feature type="compositionally biased region" description="Basic and acidic residues" evidence="2">
    <location>
        <begin position="114"/>
        <end position="148"/>
    </location>
</feature>
<organism evidence="3 4">
    <name type="scientific">Dillenia turbinata</name>
    <dbReference type="NCBI Taxonomy" id="194707"/>
    <lineage>
        <taxon>Eukaryota</taxon>
        <taxon>Viridiplantae</taxon>
        <taxon>Streptophyta</taxon>
        <taxon>Embryophyta</taxon>
        <taxon>Tracheophyta</taxon>
        <taxon>Spermatophyta</taxon>
        <taxon>Magnoliopsida</taxon>
        <taxon>eudicotyledons</taxon>
        <taxon>Gunneridae</taxon>
        <taxon>Pentapetalae</taxon>
        <taxon>Dilleniales</taxon>
        <taxon>Dilleniaceae</taxon>
        <taxon>Dillenia</taxon>
    </lineage>
</organism>
<evidence type="ECO:0000256" key="1">
    <source>
        <dbReference type="ARBA" id="ARBA00022884"/>
    </source>
</evidence>
<dbReference type="EMBL" id="JBAMMX010000004">
    <property type="protein sequence ID" value="KAK6942240.1"/>
    <property type="molecule type" value="Genomic_DNA"/>
</dbReference>
<dbReference type="GO" id="GO:0005686">
    <property type="term" value="C:U2 snRNP"/>
    <property type="evidence" value="ECO:0007669"/>
    <property type="project" value="TreeGrafter"/>
</dbReference>
<keyword evidence="1" id="KW-0694">RNA-binding</keyword>
<gene>
    <name evidence="3" type="ORF">RJ641_027617</name>
</gene>
<dbReference type="GO" id="GO:0003723">
    <property type="term" value="F:RNA binding"/>
    <property type="evidence" value="ECO:0007669"/>
    <property type="project" value="UniProtKB-KW"/>
</dbReference>
<dbReference type="PANTHER" id="PTHR45880:SF1">
    <property type="entry name" value="RNA-BINDING MOTIF PROTEIN, X-LINKED 2"/>
    <property type="match status" value="1"/>
</dbReference>
<reference evidence="3 4" key="1">
    <citation type="submission" date="2023-12" db="EMBL/GenBank/DDBJ databases">
        <title>A high-quality genome assembly for Dillenia turbinata (Dilleniales).</title>
        <authorList>
            <person name="Chanderbali A."/>
        </authorList>
    </citation>
    <scope>NUCLEOTIDE SEQUENCE [LARGE SCALE GENOMIC DNA]</scope>
    <source>
        <strain evidence="3">LSX21</strain>
        <tissue evidence="3">Leaf</tissue>
    </source>
</reference>
<keyword evidence="4" id="KW-1185">Reference proteome</keyword>
<evidence type="ECO:0000256" key="2">
    <source>
        <dbReference type="SAM" id="MobiDB-lite"/>
    </source>
</evidence>
<dbReference type="GO" id="GO:0071013">
    <property type="term" value="C:catalytic step 2 spliceosome"/>
    <property type="evidence" value="ECO:0007669"/>
    <property type="project" value="TreeGrafter"/>
</dbReference>
<accession>A0AAN8ZQK3</accession>
<dbReference type="PANTHER" id="PTHR45880">
    <property type="entry name" value="RNA-BINDING MOTIF PROTEIN, X-LINKED 2"/>
    <property type="match status" value="1"/>
</dbReference>
<feature type="region of interest" description="Disordered" evidence="2">
    <location>
        <begin position="93"/>
        <end position="160"/>
    </location>
</feature>
<dbReference type="AlphaFoldDB" id="A0AAN8ZQK3"/>
<comment type="caution">
    <text evidence="3">The sequence shown here is derived from an EMBL/GenBank/DDBJ whole genome shotgun (WGS) entry which is preliminary data.</text>
</comment>
<sequence>MLNSIDKETRLCIAQFMVYYRETNTLLVVCEYIHDNLNGAQVLGRIIRVDHVSNYKKKEEEDEEAEQQKREARGVCHAFQRESCKYWLGSEDNSSRWAHDKYDGATKGGGHRSPVHERFRPSDKDLTSSRGRGNEGGRDSYYRRRDNGNWDQDVGESDRR</sequence>
<dbReference type="InterPro" id="IPR051847">
    <property type="entry name" value="RNA_proc/Spliceosome_comp"/>
</dbReference>
<evidence type="ECO:0008006" key="5">
    <source>
        <dbReference type="Google" id="ProtNLM"/>
    </source>
</evidence>
<protein>
    <recommendedName>
        <fullName evidence="5">RRM domain-containing protein</fullName>
    </recommendedName>
</protein>
<proteinExistence type="predicted"/>
<evidence type="ECO:0000313" key="3">
    <source>
        <dbReference type="EMBL" id="KAK6942240.1"/>
    </source>
</evidence>
<dbReference type="GO" id="GO:0071011">
    <property type="term" value="C:precatalytic spliceosome"/>
    <property type="evidence" value="ECO:0007669"/>
    <property type="project" value="TreeGrafter"/>
</dbReference>
<dbReference type="GO" id="GO:0000398">
    <property type="term" value="P:mRNA splicing, via spliceosome"/>
    <property type="evidence" value="ECO:0007669"/>
    <property type="project" value="TreeGrafter"/>
</dbReference>
<evidence type="ECO:0000313" key="4">
    <source>
        <dbReference type="Proteomes" id="UP001370490"/>
    </source>
</evidence>
<name>A0AAN8ZQK3_9MAGN</name>